<feature type="compositionally biased region" description="Polar residues" evidence="2">
    <location>
        <begin position="219"/>
        <end position="238"/>
    </location>
</feature>
<evidence type="ECO:0000313" key="5">
    <source>
        <dbReference type="EMBL" id="USS91465.1"/>
    </source>
</evidence>
<evidence type="ECO:0000313" key="6">
    <source>
        <dbReference type="Proteomes" id="UP001056093"/>
    </source>
</evidence>
<organism evidence="5 6">
    <name type="scientific">Fructobacillus americanaquae</name>
    <dbReference type="NCBI Taxonomy" id="2940302"/>
    <lineage>
        <taxon>Bacteria</taxon>
        <taxon>Bacillati</taxon>
        <taxon>Bacillota</taxon>
        <taxon>Bacilli</taxon>
        <taxon>Lactobacillales</taxon>
        <taxon>Lactobacillaceae</taxon>
        <taxon>Fructobacillus</taxon>
    </lineage>
</organism>
<keyword evidence="6" id="KW-1185">Reference proteome</keyword>
<dbReference type="Gene3D" id="2.60.40.1240">
    <property type="match status" value="1"/>
</dbReference>
<evidence type="ECO:0000259" key="4">
    <source>
        <dbReference type="Pfam" id="PF11611"/>
    </source>
</evidence>
<dbReference type="RefSeq" id="WP_252773295.1">
    <property type="nucleotide sequence ID" value="NZ_CP097122.1"/>
</dbReference>
<feature type="transmembrane region" description="Helical" evidence="3">
    <location>
        <begin position="9"/>
        <end position="28"/>
    </location>
</feature>
<protein>
    <submittedName>
        <fullName evidence="5">DUF4352 domain-containing protein</fullName>
    </submittedName>
</protein>
<feature type="transmembrane region" description="Helical" evidence="3">
    <location>
        <begin position="63"/>
        <end position="85"/>
    </location>
</feature>
<evidence type="ECO:0000256" key="2">
    <source>
        <dbReference type="SAM" id="MobiDB-lite"/>
    </source>
</evidence>
<dbReference type="Pfam" id="PF11611">
    <property type="entry name" value="DUF4352"/>
    <property type="match status" value="1"/>
</dbReference>
<evidence type="ECO:0000256" key="1">
    <source>
        <dbReference type="ARBA" id="ARBA00022729"/>
    </source>
</evidence>
<name>A0ABY5C2D4_9LACO</name>
<sequence>MKKESKNNQVLYIITVILSAFSLITAWIPYVNLIGVLSSLMAVILIISILIKSKGKGWKKYSVSLLISILAIVITVTVQMSVHYVHQITLQKSSAQLKSKAFKIGQSITIETDQYRVNSVSFLNQIANYSPNPGNKIIAISLTIKNTATKDFGTGDADLPYATNMFHIQSGNSDIPLITGKNLPNEIPAQGKIDIKDSITGTLYAEVPANSHPKLVYGRSQNQASTNDRIPSFSVSLT</sequence>
<accession>A0ABY5C2D4</accession>
<feature type="region of interest" description="Disordered" evidence="2">
    <location>
        <begin position="217"/>
        <end position="238"/>
    </location>
</feature>
<evidence type="ECO:0000256" key="3">
    <source>
        <dbReference type="SAM" id="Phobius"/>
    </source>
</evidence>
<gene>
    <name evidence="5" type="ORF">M3M36_03705</name>
</gene>
<feature type="domain" description="DUF4352" evidence="4">
    <location>
        <begin position="102"/>
        <end position="217"/>
    </location>
</feature>
<keyword evidence="3" id="KW-1133">Transmembrane helix</keyword>
<keyword evidence="1" id="KW-0732">Signal</keyword>
<feature type="transmembrane region" description="Helical" evidence="3">
    <location>
        <begin position="34"/>
        <end position="51"/>
    </location>
</feature>
<dbReference type="InterPro" id="IPR029051">
    <property type="entry name" value="DUF4352"/>
</dbReference>
<dbReference type="InterPro" id="IPR029050">
    <property type="entry name" value="Immunoprotect_excell_Ig-like"/>
</dbReference>
<reference evidence="5" key="1">
    <citation type="submission" date="2022-05" db="EMBL/GenBank/DDBJ databases">
        <authorList>
            <person name="Oliphant S.A."/>
            <person name="Watson-Haigh N.S."/>
            <person name="Sumby K.M."/>
            <person name="Gardner J.M."/>
            <person name="Jiranek V."/>
        </authorList>
    </citation>
    <scope>NUCLEOTIDE SEQUENCE</scope>
    <source>
        <strain evidence="5">KI3_B9</strain>
    </source>
</reference>
<dbReference type="Proteomes" id="UP001056093">
    <property type="component" value="Chromosome"/>
</dbReference>
<keyword evidence="3" id="KW-0812">Transmembrane</keyword>
<keyword evidence="3" id="KW-0472">Membrane</keyword>
<dbReference type="EMBL" id="CP097122">
    <property type="protein sequence ID" value="USS91465.1"/>
    <property type="molecule type" value="Genomic_DNA"/>
</dbReference>
<proteinExistence type="predicted"/>